<evidence type="ECO:0000256" key="1">
    <source>
        <dbReference type="SAM" id="MobiDB-lite"/>
    </source>
</evidence>
<name>A0ABX2NUV9_9BURK</name>
<evidence type="ECO:0008006" key="4">
    <source>
        <dbReference type="Google" id="ProtNLM"/>
    </source>
</evidence>
<feature type="region of interest" description="Disordered" evidence="1">
    <location>
        <begin position="1"/>
        <end position="24"/>
    </location>
</feature>
<dbReference type="Proteomes" id="UP000821598">
    <property type="component" value="Unassembled WGS sequence"/>
</dbReference>
<sequence length="102" mass="11545">MGRRQLRHRLNAPKRSQGFTSTRNHIRYQSKEGDQPGWDLYTEIPELEDAVYLELDGVAAEVTMLGNMERGPGTVLLRLPVDTAKQLGLVPPDWQKSDWGKG</sequence>
<comment type="caution">
    <text evidence="2">The sequence shown here is derived from an EMBL/GenBank/DDBJ whole genome shotgun (WGS) entry which is preliminary data.</text>
</comment>
<gene>
    <name evidence="2" type="ORF">FSB64_31835</name>
</gene>
<protein>
    <recommendedName>
        <fullName evidence="4">DUF35 domain-containing protein</fullName>
    </recommendedName>
</protein>
<keyword evidence="3" id="KW-1185">Reference proteome</keyword>
<proteinExistence type="predicted"/>
<accession>A0ABX2NUV9</accession>
<dbReference type="EMBL" id="VOMC01000044">
    <property type="protein sequence ID" value="NVI08256.1"/>
    <property type="molecule type" value="Genomic_DNA"/>
</dbReference>
<feature type="compositionally biased region" description="Basic residues" evidence="1">
    <location>
        <begin position="1"/>
        <end position="12"/>
    </location>
</feature>
<reference evidence="2 3" key="1">
    <citation type="submission" date="2019-08" db="EMBL/GenBank/DDBJ databases">
        <title>Paraburkholderia simonii sp. nov. and P. youngii sp. nov. Brazilian and Mexican Mimosa-associated rhizobia.</title>
        <authorList>
            <person name="Mavima L."/>
            <person name="Beukes C.W."/>
            <person name="Palmer M."/>
            <person name="De Meyer S.E."/>
            <person name="James E.K."/>
            <person name="Maluk M."/>
            <person name="Avontuur J.R."/>
            <person name="Chan W.Y."/>
            <person name="Venter S.N."/>
            <person name="Steenkamp E.T."/>
        </authorList>
    </citation>
    <scope>NUCLEOTIDE SEQUENCE [LARGE SCALE GENOMIC DNA]</scope>
    <source>
        <strain evidence="2 3">JPY454</strain>
    </source>
</reference>
<evidence type="ECO:0000313" key="2">
    <source>
        <dbReference type="EMBL" id="NVI08256.1"/>
    </source>
</evidence>
<evidence type="ECO:0000313" key="3">
    <source>
        <dbReference type="Proteomes" id="UP000821598"/>
    </source>
</evidence>
<organism evidence="2 3">
    <name type="scientific">Paraburkholderia youngii</name>
    <dbReference type="NCBI Taxonomy" id="2782701"/>
    <lineage>
        <taxon>Bacteria</taxon>
        <taxon>Pseudomonadati</taxon>
        <taxon>Pseudomonadota</taxon>
        <taxon>Betaproteobacteria</taxon>
        <taxon>Burkholderiales</taxon>
        <taxon>Burkholderiaceae</taxon>
        <taxon>Paraburkholderia</taxon>
    </lineage>
</organism>